<organism evidence="2 3">
    <name type="scientific">Pseudocalidococcus azoricus BACA0444</name>
    <dbReference type="NCBI Taxonomy" id="2918990"/>
    <lineage>
        <taxon>Bacteria</taxon>
        <taxon>Bacillati</taxon>
        <taxon>Cyanobacteriota</taxon>
        <taxon>Cyanophyceae</taxon>
        <taxon>Acaryochloridales</taxon>
        <taxon>Thermosynechococcaceae</taxon>
        <taxon>Pseudocalidococcus</taxon>
        <taxon>Pseudocalidococcus azoricus</taxon>
    </lineage>
</organism>
<dbReference type="Proteomes" id="UP001268256">
    <property type="component" value="Unassembled WGS sequence"/>
</dbReference>
<keyword evidence="2" id="KW-0808">Transferase</keyword>
<proteinExistence type="predicted"/>
<dbReference type="SUPFAM" id="SSF53448">
    <property type="entry name" value="Nucleotide-diphospho-sugar transferases"/>
    <property type="match status" value="1"/>
</dbReference>
<dbReference type="EC" id="2.4.-.-" evidence="2"/>
<evidence type="ECO:0000313" key="3">
    <source>
        <dbReference type="Proteomes" id="UP001268256"/>
    </source>
</evidence>
<dbReference type="GO" id="GO:0016758">
    <property type="term" value="F:hexosyltransferase activity"/>
    <property type="evidence" value="ECO:0007669"/>
    <property type="project" value="UniProtKB-ARBA"/>
</dbReference>
<reference evidence="3" key="1">
    <citation type="submission" date="2023-07" db="EMBL/GenBank/DDBJ databases">
        <authorList>
            <person name="Luz R."/>
            <person name="Cordeiro R."/>
            <person name="Fonseca A."/>
            <person name="Goncalves V."/>
        </authorList>
    </citation>
    <scope>NUCLEOTIDE SEQUENCE [LARGE SCALE GENOMIC DNA]</scope>
    <source>
        <strain evidence="3">BACA0444</strain>
    </source>
</reference>
<dbReference type="InterPro" id="IPR001173">
    <property type="entry name" value="Glyco_trans_2-like"/>
</dbReference>
<protein>
    <submittedName>
        <fullName evidence="2">Glycosyltransferase</fullName>
        <ecNumber evidence="2">2.4.-.-</ecNumber>
    </submittedName>
</protein>
<dbReference type="Pfam" id="PF00535">
    <property type="entry name" value="Glycos_transf_2"/>
    <property type="match status" value="1"/>
</dbReference>
<evidence type="ECO:0000313" key="2">
    <source>
        <dbReference type="EMBL" id="MDS3861157.1"/>
    </source>
</evidence>
<keyword evidence="3" id="KW-1185">Reference proteome</keyword>
<evidence type="ECO:0000259" key="1">
    <source>
        <dbReference type="Pfam" id="PF00535"/>
    </source>
</evidence>
<comment type="caution">
    <text evidence="2">The sequence shown here is derived from an EMBL/GenBank/DDBJ whole genome shotgun (WGS) entry which is preliminary data.</text>
</comment>
<dbReference type="AlphaFoldDB" id="A0AAE4FTB2"/>
<gene>
    <name evidence="2" type="ORF">RIF25_10100</name>
</gene>
<dbReference type="Gene3D" id="3.90.550.10">
    <property type="entry name" value="Spore Coat Polysaccharide Biosynthesis Protein SpsA, Chain A"/>
    <property type="match status" value="1"/>
</dbReference>
<sequence>MISVVMVVKNGEPYLSEAIDSIVTQTYPVDEIILIDGNSTDRTAIIAQSYDLVQYQLQREPGLAQAYNQGIESAEGEFIAFLSHDDRWLPQKLQLQIELMKREPNLGYTITNFCYFTESAPEDAYSFKPSLLKQELTGRIMETLVARKSVFKQVGLLSPSLAFANDVEWFIRAEQKNIPMKTIPQILLHKRVWSGNTATINAGVNSQELLNILRQHIQQKRLEKRND</sequence>
<dbReference type="PANTHER" id="PTHR22916">
    <property type="entry name" value="GLYCOSYLTRANSFERASE"/>
    <property type="match status" value="1"/>
</dbReference>
<feature type="domain" description="Glycosyltransferase 2-like" evidence="1">
    <location>
        <begin position="3"/>
        <end position="121"/>
    </location>
</feature>
<dbReference type="PANTHER" id="PTHR22916:SF3">
    <property type="entry name" value="UDP-GLCNAC:BETAGAL BETA-1,3-N-ACETYLGLUCOSAMINYLTRANSFERASE-LIKE PROTEIN 1"/>
    <property type="match status" value="1"/>
</dbReference>
<keyword evidence="2" id="KW-0328">Glycosyltransferase</keyword>
<accession>A0AAE4FTB2</accession>
<name>A0AAE4FTB2_9CYAN</name>
<dbReference type="RefSeq" id="WP_322878406.1">
    <property type="nucleotide sequence ID" value="NZ_JAVMIP010000009.1"/>
</dbReference>
<dbReference type="EMBL" id="JAVMIP010000009">
    <property type="protein sequence ID" value="MDS3861157.1"/>
    <property type="molecule type" value="Genomic_DNA"/>
</dbReference>
<dbReference type="InterPro" id="IPR029044">
    <property type="entry name" value="Nucleotide-diphossugar_trans"/>
</dbReference>